<sequence>MVKETAYYDVLGVPPTATEAQLKTAYKKGALRYHPDKNADNPEAAEKFKELSHAYEILSDEQKRSIYDQYGEEGLEGGGGAGGMNAEDLFSQFFGGGGGGFGGMFGGGMRDTGPKKARTIHHVHKVNLEDIYRGKVSKLALQKSVICPGCDGRGGKEGAVKECTGCGGSGMKTMMRQMGPMIQRFQTVCPDCNGEGEIIRDKDRCKKCNGKKTIVERKVLHVHVDKGVRDGHKIEFRGEGDQMPGVMPGDVVFEIQQKPHPRFQRKGDDLFYQAEIDLLTALAGGAIHIEHLDDRWLTVNIAAGEVIVPDAIKVIQGQGMPSFRHHDFGNLYIKFDVKFPEKDQLQNLELLEKVLPPRIQQHQPPADAMVEDFELEDPEASEGGQARAHAHGSAMDEDEDDVPPGAERVQCASQ</sequence>
<keyword evidence="2" id="KW-0677">Repeat</keyword>
<feature type="region of interest" description="Disordered" evidence="7">
    <location>
        <begin position="362"/>
        <end position="414"/>
    </location>
</feature>
<dbReference type="FunFam" id="2.10.230.10:FF:000001">
    <property type="entry name" value="DnaJ subfamily A member 2"/>
    <property type="match status" value="1"/>
</dbReference>
<dbReference type="CDD" id="cd10747">
    <property type="entry name" value="DnaJ_C"/>
    <property type="match status" value="1"/>
</dbReference>
<dbReference type="Pfam" id="PF01556">
    <property type="entry name" value="DnaJ_C"/>
    <property type="match status" value="1"/>
</dbReference>
<dbReference type="CDD" id="cd10719">
    <property type="entry name" value="DnaJ_zf"/>
    <property type="match status" value="1"/>
</dbReference>
<dbReference type="GO" id="GO:0030544">
    <property type="term" value="F:Hsp70 protein binding"/>
    <property type="evidence" value="ECO:0007669"/>
    <property type="project" value="InterPro"/>
</dbReference>
<dbReference type="GO" id="GO:0005524">
    <property type="term" value="F:ATP binding"/>
    <property type="evidence" value="ECO:0007669"/>
    <property type="project" value="InterPro"/>
</dbReference>
<evidence type="ECO:0000256" key="5">
    <source>
        <dbReference type="ARBA" id="ARBA00023186"/>
    </source>
</evidence>
<evidence type="ECO:0000313" key="11">
    <source>
        <dbReference type="Proteomes" id="UP000191522"/>
    </source>
</evidence>
<dbReference type="PRINTS" id="PR00625">
    <property type="entry name" value="JDOMAIN"/>
</dbReference>
<reference evidence="11" key="1">
    <citation type="journal article" date="2017" name="Nat. Microbiol.">
        <title>Global analysis of biosynthetic gene clusters reveals vast potential of secondary metabolite production in Penicillium species.</title>
        <authorList>
            <person name="Nielsen J.C."/>
            <person name="Grijseels S."/>
            <person name="Prigent S."/>
            <person name="Ji B."/>
            <person name="Dainat J."/>
            <person name="Nielsen K.F."/>
            <person name="Frisvad J.C."/>
            <person name="Workman M."/>
            <person name="Nielsen J."/>
        </authorList>
    </citation>
    <scope>NUCLEOTIDE SEQUENCE [LARGE SCALE GENOMIC DNA]</scope>
    <source>
        <strain evidence="11">IBT 11843</strain>
    </source>
</reference>
<dbReference type="GO" id="GO:0051082">
    <property type="term" value="F:unfolded protein binding"/>
    <property type="evidence" value="ECO:0007669"/>
    <property type="project" value="InterPro"/>
</dbReference>
<evidence type="ECO:0000256" key="3">
    <source>
        <dbReference type="ARBA" id="ARBA00022771"/>
    </source>
</evidence>
<organism evidence="10 11">
    <name type="scientific">Penicillium decumbens</name>
    <dbReference type="NCBI Taxonomy" id="69771"/>
    <lineage>
        <taxon>Eukaryota</taxon>
        <taxon>Fungi</taxon>
        <taxon>Dikarya</taxon>
        <taxon>Ascomycota</taxon>
        <taxon>Pezizomycotina</taxon>
        <taxon>Eurotiomycetes</taxon>
        <taxon>Eurotiomycetidae</taxon>
        <taxon>Eurotiales</taxon>
        <taxon>Aspergillaceae</taxon>
        <taxon>Penicillium</taxon>
    </lineage>
</organism>
<proteinExistence type="inferred from homology"/>
<dbReference type="SUPFAM" id="SSF49493">
    <property type="entry name" value="HSP40/DnaJ peptide-binding domain"/>
    <property type="match status" value="2"/>
</dbReference>
<dbReference type="InterPro" id="IPR002939">
    <property type="entry name" value="DnaJ_C"/>
</dbReference>
<evidence type="ECO:0000256" key="1">
    <source>
        <dbReference type="ARBA" id="ARBA00022723"/>
    </source>
</evidence>
<dbReference type="CDD" id="cd06257">
    <property type="entry name" value="DnaJ"/>
    <property type="match status" value="1"/>
</dbReference>
<gene>
    <name evidence="10" type="ORF">PENDEC_c017G00701</name>
</gene>
<dbReference type="GO" id="GO:0008270">
    <property type="term" value="F:zinc ion binding"/>
    <property type="evidence" value="ECO:0007669"/>
    <property type="project" value="UniProtKB-KW"/>
</dbReference>
<dbReference type="SUPFAM" id="SSF46565">
    <property type="entry name" value="Chaperone J-domain"/>
    <property type="match status" value="1"/>
</dbReference>
<dbReference type="InterPro" id="IPR036869">
    <property type="entry name" value="J_dom_sf"/>
</dbReference>
<dbReference type="Pfam" id="PF00684">
    <property type="entry name" value="DnaJ_CXXCXGXG"/>
    <property type="match status" value="1"/>
</dbReference>
<dbReference type="PROSITE" id="PS00636">
    <property type="entry name" value="DNAJ_1"/>
    <property type="match status" value="1"/>
</dbReference>
<evidence type="ECO:0000256" key="4">
    <source>
        <dbReference type="ARBA" id="ARBA00022833"/>
    </source>
</evidence>
<dbReference type="Pfam" id="PF00226">
    <property type="entry name" value="DnaJ"/>
    <property type="match status" value="1"/>
</dbReference>
<dbReference type="InterPro" id="IPR036410">
    <property type="entry name" value="HSP_DnaJ_Cys-rich_dom_sf"/>
</dbReference>
<dbReference type="InterPro" id="IPR001305">
    <property type="entry name" value="HSP_DnaJ_Cys-rich_dom"/>
</dbReference>
<dbReference type="GO" id="GO:0006457">
    <property type="term" value="P:protein folding"/>
    <property type="evidence" value="ECO:0007669"/>
    <property type="project" value="InterPro"/>
</dbReference>
<feature type="zinc finger region" description="CR-type" evidence="6">
    <location>
        <begin position="134"/>
        <end position="217"/>
    </location>
</feature>
<name>A0A1V6P7R5_PENDC</name>
<protein>
    <recommendedName>
        <fullName evidence="12">J domain-containing protein</fullName>
    </recommendedName>
</protein>
<accession>A0A1V6P7R5</accession>
<evidence type="ECO:0000313" key="10">
    <source>
        <dbReference type="EMBL" id="OQD73014.1"/>
    </source>
</evidence>
<dbReference type="InterPro" id="IPR001623">
    <property type="entry name" value="DnaJ_domain"/>
</dbReference>
<feature type="domain" description="J" evidence="8">
    <location>
        <begin position="6"/>
        <end position="71"/>
    </location>
</feature>
<dbReference type="PROSITE" id="PS50076">
    <property type="entry name" value="DNAJ_2"/>
    <property type="match status" value="1"/>
</dbReference>
<keyword evidence="3 6" id="KW-0863">Zinc-finger</keyword>
<dbReference type="SUPFAM" id="SSF57938">
    <property type="entry name" value="DnaJ/Hsp40 cysteine-rich domain"/>
    <property type="match status" value="1"/>
</dbReference>
<keyword evidence="11" id="KW-1185">Reference proteome</keyword>
<dbReference type="GO" id="GO:0009408">
    <property type="term" value="P:response to heat"/>
    <property type="evidence" value="ECO:0007669"/>
    <property type="project" value="InterPro"/>
</dbReference>
<evidence type="ECO:0000256" key="6">
    <source>
        <dbReference type="PROSITE-ProRule" id="PRU00546"/>
    </source>
</evidence>
<dbReference type="AlphaFoldDB" id="A0A1V6P7R5"/>
<dbReference type="Gene3D" id="2.60.260.20">
    <property type="entry name" value="Urease metallochaperone UreE, N-terminal domain"/>
    <property type="match status" value="2"/>
</dbReference>
<dbReference type="SMART" id="SM00271">
    <property type="entry name" value="DnaJ"/>
    <property type="match status" value="1"/>
</dbReference>
<dbReference type="OMA" id="RVCPTCV"/>
<comment type="caution">
    <text evidence="10">The sequence shown here is derived from an EMBL/GenBank/DDBJ whole genome shotgun (WGS) entry which is preliminary data.</text>
</comment>
<dbReference type="STRING" id="69771.A0A1V6P7R5"/>
<dbReference type="InterPro" id="IPR012724">
    <property type="entry name" value="DnaJ"/>
</dbReference>
<dbReference type="OrthoDB" id="550424at2759"/>
<dbReference type="EMBL" id="MDYL01000017">
    <property type="protein sequence ID" value="OQD73014.1"/>
    <property type="molecule type" value="Genomic_DNA"/>
</dbReference>
<dbReference type="Gene3D" id="1.10.287.110">
    <property type="entry name" value="DnaJ domain"/>
    <property type="match status" value="1"/>
</dbReference>
<evidence type="ECO:0000259" key="8">
    <source>
        <dbReference type="PROSITE" id="PS50076"/>
    </source>
</evidence>
<feature type="domain" description="CR-type" evidence="9">
    <location>
        <begin position="134"/>
        <end position="217"/>
    </location>
</feature>
<dbReference type="PANTHER" id="PTHR43888">
    <property type="entry name" value="DNAJ-LIKE-2, ISOFORM A-RELATED"/>
    <property type="match status" value="1"/>
</dbReference>
<evidence type="ECO:0000256" key="7">
    <source>
        <dbReference type="SAM" id="MobiDB-lite"/>
    </source>
</evidence>
<dbReference type="HAMAP" id="MF_01152">
    <property type="entry name" value="DnaJ"/>
    <property type="match status" value="1"/>
</dbReference>
<dbReference type="InterPro" id="IPR008971">
    <property type="entry name" value="HSP40/DnaJ_pept-bd"/>
</dbReference>
<keyword evidence="1 6" id="KW-0479">Metal-binding</keyword>
<dbReference type="PROSITE" id="PS51188">
    <property type="entry name" value="ZF_CR"/>
    <property type="match status" value="1"/>
</dbReference>
<dbReference type="Proteomes" id="UP000191522">
    <property type="component" value="Unassembled WGS sequence"/>
</dbReference>
<dbReference type="InterPro" id="IPR044713">
    <property type="entry name" value="DNJA1/2-like"/>
</dbReference>
<keyword evidence="5" id="KW-0143">Chaperone</keyword>
<evidence type="ECO:0000259" key="9">
    <source>
        <dbReference type="PROSITE" id="PS51188"/>
    </source>
</evidence>
<dbReference type="FunFam" id="2.60.260.20:FF:000024">
    <property type="entry name" value="Mitochondrial protein import protein MAS5"/>
    <property type="match status" value="1"/>
</dbReference>
<dbReference type="Gene3D" id="2.10.230.10">
    <property type="entry name" value="Heat shock protein DnaJ, cysteine-rich domain"/>
    <property type="match status" value="1"/>
</dbReference>
<evidence type="ECO:0000256" key="2">
    <source>
        <dbReference type="ARBA" id="ARBA00022737"/>
    </source>
</evidence>
<evidence type="ECO:0008006" key="12">
    <source>
        <dbReference type="Google" id="ProtNLM"/>
    </source>
</evidence>
<dbReference type="FunFam" id="1.10.287.110:FF:000048">
    <property type="entry name" value="DnaJ family protein"/>
    <property type="match status" value="1"/>
</dbReference>
<dbReference type="InterPro" id="IPR018253">
    <property type="entry name" value="DnaJ_domain_CS"/>
</dbReference>
<feature type="compositionally biased region" description="Acidic residues" evidence="7">
    <location>
        <begin position="369"/>
        <end position="380"/>
    </location>
</feature>
<keyword evidence="4 6" id="KW-0862">Zinc</keyword>